<dbReference type="InterPro" id="IPR015897">
    <property type="entry name" value="CHK_kinase-like"/>
</dbReference>
<organism evidence="2 3">
    <name type="scientific">Pyrocoelia pectoralis</name>
    <dbReference type="NCBI Taxonomy" id="417401"/>
    <lineage>
        <taxon>Eukaryota</taxon>
        <taxon>Metazoa</taxon>
        <taxon>Ecdysozoa</taxon>
        <taxon>Arthropoda</taxon>
        <taxon>Hexapoda</taxon>
        <taxon>Insecta</taxon>
        <taxon>Pterygota</taxon>
        <taxon>Neoptera</taxon>
        <taxon>Endopterygota</taxon>
        <taxon>Coleoptera</taxon>
        <taxon>Polyphaga</taxon>
        <taxon>Elateriformia</taxon>
        <taxon>Elateroidea</taxon>
        <taxon>Lampyridae</taxon>
        <taxon>Lampyrinae</taxon>
        <taxon>Pyrocoelia</taxon>
    </lineage>
</organism>
<evidence type="ECO:0000313" key="2">
    <source>
        <dbReference type="EMBL" id="KAK5640986.1"/>
    </source>
</evidence>
<dbReference type="SMART" id="SM00587">
    <property type="entry name" value="CHK"/>
    <property type="match status" value="1"/>
</dbReference>
<proteinExistence type="predicted"/>
<dbReference type="InterPro" id="IPR004119">
    <property type="entry name" value="EcKL"/>
</dbReference>
<reference evidence="2 3" key="1">
    <citation type="journal article" date="2024" name="Insects">
        <title>An Improved Chromosome-Level Genome Assembly of the Firefly Pyrocoelia pectoralis.</title>
        <authorList>
            <person name="Fu X."/>
            <person name="Meyer-Rochow V.B."/>
            <person name="Ballantyne L."/>
            <person name="Zhu X."/>
        </authorList>
    </citation>
    <scope>NUCLEOTIDE SEQUENCE [LARGE SCALE GENOMIC DNA]</scope>
    <source>
        <strain evidence="2">XCY_ONT2</strain>
    </source>
</reference>
<accession>A0AAN7ZI36</accession>
<dbReference type="PANTHER" id="PTHR11012">
    <property type="entry name" value="PROTEIN KINASE-LIKE DOMAIN-CONTAINING"/>
    <property type="match status" value="1"/>
</dbReference>
<gene>
    <name evidence="2" type="ORF">RI129_009533</name>
</gene>
<sequence length="414" mass="47644">MSSKSDHLSIDLLQHVIRNNIDDDADILSVTKLKFPLGENFNSELMRINIIYNSPIRMEEQKCSMIAKYLPDDCFMLKFSEDMKFFEREMLMYKSTLPEMYSFGNIPMFGSFLKLLSLITGCLKCIAAEPYLISTEPKTAILLEDLSILDFRTISPGTAFDMDHCLYILDRLATFHASSVALYEKDPSSMELFKYALFDDVDGVKPFMTIGLQELIETCKRWPGLSMYAPKLELIQKDFLEIVFKSNKPSAKFNVLNHGDLWTNNIMISYNSNGKIKDVRFVDYQTLFYSSPAIDLHYFLVTGTSLESKKNITELLKLPHRNGMIFLKIFGHEHSTVRLQHKLLDNPIVSIGLAGAVVTLAFMKVEDRFDTMTASFLNSEEREGFRYHAFNNTRYLEEITVLLAFYDELGIFDK</sequence>
<evidence type="ECO:0000259" key="1">
    <source>
        <dbReference type="SMART" id="SM00587"/>
    </source>
</evidence>
<name>A0AAN7ZI36_9COLE</name>
<dbReference type="Proteomes" id="UP001329430">
    <property type="component" value="Chromosome 7"/>
</dbReference>
<feature type="domain" description="CHK kinase-like" evidence="1">
    <location>
        <begin position="141"/>
        <end position="332"/>
    </location>
</feature>
<protein>
    <recommendedName>
        <fullName evidence="1">CHK kinase-like domain-containing protein</fullName>
    </recommendedName>
</protein>
<evidence type="ECO:0000313" key="3">
    <source>
        <dbReference type="Proteomes" id="UP001329430"/>
    </source>
</evidence>
<dbReference type="Pfam" id="PF02958">
    <property type="entry name" value="EcKL"/>
    <property type="match status" value="1"/>
</dbReference>
<dbReference type="AlphaFoldDB" id="A0AAN7ZI36"/>
<dbReference type="InterPro" id="IPR011009">
    <property type="entry name" value="Kinase-like_dom_sf"/>
</dbReference>
<keyword evidence="3" id="KW-1185">Reference proteome</keyword>
<dbReference type="EMBL" id="JAVRBK010000007">
    <property type="protein sequence ID" value="KAK5640986.1"/>
    <property type="molecule type" value="Genomic_DNA"/>
</dbReference>
<dbReference type="SUPFAM" id="SSF56112">
    <property type="entry name" value="Protein kinase-like (PK-like)"/>
    <property type="match status" value="1"/>
</dbReference>
<dbReference type="PANTHER" id="PTHR11012:SF56">
    <property type="entry name" value="CHK KINASE-LIKE DOMAIN-CONTAINING PROTEIN-RELATED"/>
    <property type="match status" value="1"/>
</dbReference>
<comment type="caution">
    <text evidence="2">The sequence shown here is derived from an EMBL/GenBank/DDBJ whole genome shotgun (WGS) entry which is preliminary data.</text>
</comment>
<dbReference type="Gene3D" id="3.90.1200.10">
    <property type="match status" value="1"/>
</dbReference>